<dbReference type="InterPro" id="IPR050382">
    <property type="entry name" value="MFS_Na/Anion_cotransporter"/>
</dbReference>
<organism evidence="7 8">
    <name type="scientific">Magallana gigas</name>
    <name type="common">Pacific oyster</name>
    <name type="synonym">Crassostrea gigas</name>
    <dbReference type="NCBI Taxonomy" id="29159"/>
    <lineage>
        <taxon>Eukaryota</taxon>
        <taxon>Metazoa</taxon>
        <taxon>Spiralia</taxon>
        <taxon>Lophotrochozoa</taxon>
        <taxon>Mollusca</taxon>
        <taxon>Bivalvia</taxon>
        <taxon>Autobranchia</taxon>
        <taxon>Pteriomorphia</taxon>
        <taxon>Ostreida</taxon>
        <taxon>Ostreoidea</taxon>
        <taxon>Ostreidae</taxon>
        <taxon>Magallana</taxon>
    </lineage>
</organism>
<dbReference type="InterPro" id="IPR036259">
    <property type="entry name" value="MFS_trans_sf"/>
</dbReference>
<dbReference type="InterPro" id="IPR020846">
    <property type="entry name" value="MFS_dom"/>
</dbReference>
<accession>A0A8W8I0B7</accession>
<feature type="transmembrane region" description="Helical" evidence="5">
    <location>
        <begin position="370"/>
        <end position="388"/>
    </location>
</feature>
<name>A0A8W8I0B7_MAGGI</name>
<feature type="transmembrane region" description="Helical" evidence="5">
    <location>
        <begin position="299"/>
        <end position="325"/>
    </location>
</feature>
<dbReference type="Pfam" id="PF07690">
    <property type="entry name" value="MFS_1"/>
    <property type="match status" value="1"/>
</dbReference>
<dbReference type="AlphaFoldDB" id="A0A8W8I0B7"/>
<dbReference type="Gene3D" id="1.20.1250.20">
    <property type="entry name" value="MFS general substrate transporter like domains"/>
    <property type="match status" value="2"/>
</dbReference>
<feature type="transmembrane region" description="Helical" evidence="5">
    <location>
        <begin position="180"/>
        <end position="202"/>
    </location>
</feature>
<evidence type="ECO:0000256" key="1">
    <source>
        <dbReference type="ARBA" id="ARBA00004141"/>
    </source>
</evidence>
<evidence type="ECO:0000256" key="2">
    <source>
        <dbReference type="ARBA" id="ARBA00022692"/>
    </source>
</evidence>
<dbReference type="SUPFAM" id="SSF103473">
    <property type="entry name" value="MFS general substrate transporter"/>
    <property type="match status" value="1"/>
</dbReference>
<keyword evidence="2 5" id="KW-0812">Transmembrane</keyword>
<evidence type="ECO:0000256" key="5">
    <source>
        <dbReference type="SAM" id="Phobius"/>
    </source>
</evidence>
<dbReference type="PANTHER" id="PTHR11662">
    <property type="entry name" value="SOLUTE CARRIER FAMILY 17"/>
    <property type="match status" value="1"/>
</dbReference>
<keyword evidence="4 5" id="KW-0472">Membrane</keyword>
<feature type="transmembrane region" description="Helical" evidence="5">
    <location>
        <begin position="346"/>
        <end position="364"/>
    </location>
</feature>
<dbReference type="InterPro" id="IPR011701">
    <property type="entry name" value="MFS"/>
</dbReference>
<dbReference type="GO" id="GO:0016020">
    <property type="term" value="C:membrane"/>
    <property type="evidence" value="ECO:0007669"/>
    <property type="project" value="UniProtKB-SubCell"/>
</dbReference>
<feature type="domain" description="Major facilitator superfamily (MFS) profile" evidence="6">
    <location>
        <begin position="26"/>
        <end position="397"/>
    </location>
</feature>
<reference evidence="7" key="1">
    <citation type="submission" date="2022-08" db="UniProtKB">
        <authorList>
            <consortium name="EnsemblMetazoa"/>
        </authorList>
    </citation>
    <scope>IDENTIFICATION</scope>
    <source>
        <strain evidence="7">05x7-T-G4-1.051#20</strain>
    </source>
</reference>
<feature type="transmembrane region" description="Helical" evidence="5">
    <location>
        <begin position="208"/>
        <end position="225"/>
    </location>
</feature>
<dbReference type="GO" id="GO:0022857">
    <property type="term" value="F:transmembrane transporter activity"/>
    <property type="evidence" value="ECO:0007669"/>
    <property type="project" value="InterPro"/>
</dbReference>
<dbReference type="PANTHER" id="PTHR11662:SF399">
    <property type="entry name" value="FI19708P1-RELATED"/>
    <property type="match status" value="1"/>
</dbReference>
<feature type="transmembrane region" description="Helical" evidence="5">
    <location>
        <begin position="119"/>
        <end position="143"/>
    </location>
</feature>
<keyword evidence="3 5" id="KW-1133">Transmembrane helix</keyword>
<evidence type="ECO:0000313" key="7">
    <source>
        <dbReference type="EnsemblMetazoa" id="G11913.9:cds"/>
    </source>
</evidence>
<evidence type="ECO:0000256" key="3">
    <source>
        <dbReference type="ARBA" id="ARBA00022989"/>
    </source>
</evidence>
<evidence type="ECO:0000313" key="8">
    <source>
        <dbReference type="Proteomes" id="UP000005408"/>
    </source>
</evidence>
<feature type="transmembrane region" description="Helical" evidence="5">
    <location>
        <begin position="27"/>
        <end position="54"/>
    </location>
</feature>
<sequence>MKGEQIGNISSGGLLQYTMSVPKRVSVVLLSFLCFLILFGFRTVFTMVMVYVIIDNDSDDVTFVECNLNGTAYDLHLDWSVATSQYFNTAYFVGYVITQVPGGFLALRFSPTKILGGSIFLSGSCFLVLAFLMPYSTMIVFAIRFIQGLAEGMCQPALSAILSAWAPVSERAGIVGFSYSGVYLSTTLASVVTGVATCYISWNAGLLIYGTLGVVLSIIWLCTIYETPEQHPRLSEKERRVYEEEGANMQKASAVKAKSIPWKGIFTSLPVWALLLANVTRSWVFATMVTEIPQYFADVFALSVATIGFLTSIPPILMSVFIVLSGILMDKLIKKKKISTTAGRKLSLLVGFGPEAVIVIAVGFVKNYTAAIILLIIAEGLAGFGIAGQGELHGLPG</sequence>
<protein>
    <recommendedName>
        <fullName evidence="6">Major facilitator superfamily (MFS) profile domain-containing protein</fullName>
    </recommendedName>
</protein>
<proteinExistence type="predicted"/>
<dbReference type="EnsemblMetazoa" id="G11913.9">
    <property type="protein sequence ID" value="G11913.9:cds"/>
    <property type="gene ID" value="G11913"/>
</dbReference>
<comment type="subcellular location">
    <subcellularLocation>
        <location evidence="1">Membrane</location>
        <topology evidence="1">Multi-pass membrane protein</topology>
    </subcellularLocation>
</comment>
<evidence type="ECO:0000256" key="4">
    <source>
        <dbReference type="ARBA" id="ARBA00023136"/>
    </source>
</evidence>
<feature type="transmembrane region" description="Helical" evidence="5">
    <location>
        <begin position="86"/>
        <end position="107"/>
    </location>
</feature>
<keyword evidence="8" id="KW-1185">Reference proteome</keyword>
<dbReference type="PROSITE" id="PS50850">
    <property type="entry name" value="MFS"/>
    <property type="match status" value="1"/>
</dbReference>
<evidence type="ECO:0000259" key="6">
    <source>
        <dbReference type="PROSITE" id="PS50850"/>
    </source>
</evidence>
<dbReference type="Proteomes" id="UP000005408">
    <property type="component" value="Unassembled WGS sequence"/>
</dbReference>